<dbReference type="RefSeq" id="WP_072817784.1">
    <property type="nucleotide sequence ID" value="NZ_LT670849.1"/>
</dbReference>
<dbReference type="EMBL" id="LT670849">
    <property type="protein sequence ID" value="SHN71604.1"/>
    <property type="molecule type" value="Genomic_DNA"/>
</dbReference>
<dbReference type="Gene3D" id="3.40.630.30">
    <property type="match status" value="1"/>
</dbReference>
<organism evidence="1 2">
    <name type="scientific">Bradyrhizobium erythrophlei</name>
    <dbReference type="NCBI Taxonomy" id="1437360"/>
    <lineage>
        <taxon>Bacteria</taxon>
        <taxon>Pseudomonadati</taxon>
        <taxon>Pseudomonadota</taxon>
        <taxon>Alphaproteobacteria</taxon>
        <taxon>Hyphomicrobiales</taxon>
        <taxon>Nitrobacteraceae</taxon>
        <taxon>Bradyrhizobium</taxon>
    </lineage>
</organism>
<evidence type="ECO:0000313" key="2">
    <source>
        <dbReference type="Proteomes" id="UP000184096"/>
    </source>
</evidence>
<accession>A0A1M7TLK1</accession>
<proteinExistence type="predicted"/>
<sequence length="468" mass="52704">MDDVAGTFSLDQVARIWPVLKNDAKRKRRIWTIKRAITILKTSEGLTKIGALRYSMYIEQDKKPYAHADSSKRCFLEPIDLRSVNLAATVRGECIAGLRLTKACDAFDDEYLFRLLSHTPFSPADYDKVVVCSRLVLANSVRARLQISGILQEAFRISLTNGIDYAVLSARPALVPLYKKMGFIPFGEGYREKIAGDLSVLILDLRNREVLSSTRSIFLRVYDALTFRKGPEPKMNAIVGAFSFDRAAAGWPILKDEGRKFHASMFKYSVSLVKTSQDLRKIGELRYLMNFKTDTKLSPYADPSSRCFLEPIDLDSVNIVATVRTKCVGGVRLSKANDPLQGDSLLRLRSHIPFAPSDYGKIVLCSQLVLAKGIRARLQLVPLVQEAFRVAMISGFNYAVMSTKPAYVRLFKKMGWIQHSDSYHDEFAGDLVVMILNLRNREALSAVRSIFLRVFDAFAFRNSSKVRA</sequence>
<protein>
    <submittedName>
        <fullName evidence="1">Uncharacterized protein</fullName>
    </submittedName>
</protein>
<reference evidence="2" key="1">
    <citation type="submission" date="2016-11" db="EMBL/GenBank/DDBJ databases">
        <authorList>
            <person name="Varghese N."/>
            <person name="Submissions S."/>
        </authorList>
    </citation>
    <scope>NUCLEOTIDE SEQUENCE [LARGE SCALE GENOMIC DNA]</scope>
    <source>
        <strain evidence="2">GAS401</strain>
    </source>
</reference>
<name>A0A1M7TLK1_9BRAD</name>
<dbReference type="AlphaFoldDB" id="A0A1M7TLK1"/>
<dbReference type="OrthoDB" id="8449706at2"/>
<gene>
    <name evidence="1" type="ORF">SAMN05444170_2066</name>
</gene>
<evidence type="ECO:0000313" key="1">
    <source>
        <dbReference type="EMBL" id="SHN71604.1"/>
    </source>
</evidence>
<keyword evidence="2" id="KW-1185">Reference proteome</keyword>
<dbReference type="InterPro" id="IPR016181">
    <property type="entry name" value="Acyl_CoA_acyltransferase"/>
</dbReference>
<dbReference type="SUPFAM" id="SSF55729">
    <property type="entry name" value="Acyl-CoA N-acyltransferases (Nat)"/>
    <property type="match status" value="2"/>
</dbReference>
<dbReference type="Proteomes" id="UP000184096">
    <property type="component" value="Chromosome I"/>
</dbReference>